<evidence type="ECO:0000256" key="5">
    <source>
        <dbReference type="ARBA" id="ARBA00022807"/>
    </source>
</evidence>
<evidence type="ECO:0000259" key="9">
    <source>
        <dbReference type="PROSITE" id="PS51935"/>
    </source>
</evidence>
<evidence type="ECO:0000256" key="4">
    <source>
        <dbReference type="ARBA" id="ARBA00022801"/>
    </source>
</evidence>
<dbReference type="KEGG" id="vhl:BME96_12800"/>
<dbReference type="Proteomes" id="UP000182945">
    <property type="component" value="Chromosome"/>
</dbReference>
<proteinExistence type="inferred from homology"/>
<organism evidence="10 11">
    <name type="scientific">Virgibacillus halodenitrificans</name>
    <name type="common">Bacillus halodenitrificans</name>
    <dbReference type="NCBI Taxonomy" id="1482"/>
    <lineage>
        <taxon>Bacteria</taxon>
        <taxon>Bacillati</taxon>
        <taxon>Bacillota</taxon>
        <taxon>Bacilli</taxon>
        <taxon>Bacillales</taxon>
        <taxon>Bacillaceae</taxon>
        <taxon>Virgibacillus</taxon>
    </lineage>
</organism>
<dbReference type="Pfam" id="PF00877">
    <property type="entry name" value="NLPC_P60"/>
    <property type="match status" value="1"/>
</dbReference>
<feature type="region of interest" description="Disordered" evidence="7">
    <location>
        <begin position="249"/>
        <end position="295"/>
    </location>
</feature>
<evidence type="ECO:0000256" key="2">
    <source>
        <dbReference type="ARBA" id="ARBA00022670"/>
    </source>
</evidence>
<evidence type="ECO:0000313" key="10">
    <source>
        <dbReference type="EMBL" id="APC50264.1"/>
    </source>
</evidence>
<feature type="chain" id="PRO_5042122804" evidence="8">
    <location>
        <begin position="23"/>
        <end position="421"/>
    </location>
</feature>
<comment type="similarity">
    <text evidence="1">Belongs to the peptidase C40 family.</text>
</comment>
<feature type="domain" description="NlpC/P60" evidence="9">
    <location>
        <begin position="293"/>
        <end position="420"/>
    </location>
</feature>
<gene>
    <name evidence="10" type="ORF">BME96_12800</name>
</gene>
<feature type="compositionally biased region" description="Low complexity" evidence="7">
    <location>
        <begin position="259"/>
        <end position="285"/>
    </location>
</feature>
<protein>
    <submittedName>
        <fullName evidence="10">Peptidase</fullName>
    </submittedName>
</protein>
<name>A0AAC9J7P9_VIRHA</name>
<dbReference type="InterPro" id="IPR000064">
    <property type="entry name" value="NLP_P60_dom"/>
</dbReference>
<dbReference type="InterPro" id="IPR057309">
    <property type="entry name" value="PcsB_CC"/>
</dbReference>
<keyword evidence="6" id="KW-0175">Coiled coil</keyword>
<dbReference type="PANTHER" id="PTHR47053:SF1">
    <property type="entry name" value="MUREIN DD-ENDOPEPTIDASE MEPH-RELATED"/>
    <property type="match status" value="1"/>
</dbReference>
<keyword evidence="3 8" id="KW-0732">Signal</keyword>
<keyword evidence="5" id="KW-0788">Thiol protease</keyword>
<reference evidence="10 11" key="1">
    <citation type="submission" date="2016-11" db="EMBL/GenBank/DDBJ databases">
        <title>Complete genome sequencing of Virgibacillus halodenitrificans PDB-F2.</title>
        <authorList>
            <person name="Sun Z."/>
            <person name="Zhou Y."/>
            <person name="Li H."/>
        </authorList>
    </citation>
    <scope>NUCLEOTIDE SEQUENCE [LARGE SCALE GENOMIC DNA]</scope>
    <source>
        <strain evidence="10 11">PDB-F2</strain>
    </source>
</reference>
<dbReference type="PANTHER" id="PTHR47053">
    <property type="entry name" value="MUREIN DD-ENDOPEPTIDASE MEPH-RELATED"/>
    <property type="match status" value="1"/>
</dbReference>
<dbReference type="InterPro" id="IPR051202">
    <property type="entry name" value="Peptidase_C40"/>
</dbReference>
<dbReference type="AlphaFoldDB" id="A0AAC9J7P9"/>
<dbReference type="InterPro" id="IPR038765">
    <property type="entry name" value="Papain-like_cys_pep_sf"/>
</dbReference>
<dbReference type="SUPFAM" id="SSF58100">
    <property type="entry name" value="Bacterial hemolysins"/>
    <property type="match status" value="1"/>
</dbReference>
<sequence>MTMTTVAVVGLSSAFFSSNVHAETVNNLKDKQEQIQNDRSEVKANLSEAEEKISKVLVELETLNKDIERVNDALKENKAKMDETEQSISKTKEEVEKLEAEIADLEAAIEKRFEILKERMVSYQKSGGDISYLEVVFGAQSFGDFISRVSAVNKIADSDAKLMEEQEADKKEIEEKQDKVVDKLDNLKDMKAELEDMQSTINEQKKQNVEKKKSLKEKKSELVTMKEELQIKDSNLASLEREVKQNIASATAPPAQAVSSNRSESSSSQLSTLSSEKSKGSSNTSAPTASKGSGGMSAILNAGNRYIGNSVYVFGGGRSASDIARGRFDCSGFVSWAFSQGGVSVPASTSGLSGVGSKVSYSNAQPGDLVFFNTYKTNGHVGIYLGGGRFIGSQSSTGVAVANMNSGYWNQKFSGHVRRVR</sequence>
<dbReference type="PROSITE" id="PS51935">
    <property type="entry name" value="NLPC_P60"/>
    <property type="match status" value="1"/>
</dbReference>
<evidence type="ECO:0000256" key="6">
    <source>
        <dbReference type="SAM" id="Coils"/>
    </source>
</evidence>
<keyword evidence="2" id="KW-0645">Protease</keyword>
<dbReference type="EMBL" id="CP017962">
    <property type="protein sequence ID" value="APC50264.1"/>
    <property type="molecule type" value="Genomic_DNA"/>
</dbReference>
<accession>A0AAC9J7P9</accession>
<evidence type="ECO:0000256" key="8">
    <source>
        <dbReference type="SAM" id="SignalP"/>
    </source>
</evidence>
<feature type="compositionally biased region" description="Basic and acidic residues" evidence="7">
    <location>
        <begin position="203"/>
        <end position="215"/>
    </location>
</feature>
<evidence type="ECO:0000256" key="7">
    <source>
        <dbReference type="SAM" id="MobiDB-lite"/>
    </source>
</evidence>
<feature type="region of interest" description="Disordered" evidence="7">
    <location>
        <begin position="196"/>
        <end position="215"/>
    </location>
</feature>
<evidence type="ECO:0000256" key="3">
    <source>
        <dbReference type="ARBA" id="ARBA00022729"/>
    </source>
</evidence>
<dbReference type="Gene3D" id="6.10.250.3150">
    <property type="match status" value="1"/>
</dbReference>
<evidence type="ECO:0000313" key="11">
    <source>
        <dbReference type="Proteomes" id="UP000182945"/>
    </source>
</evidence>
<dbReference type="GO" id="GO:0008234">
    <property type="term" value="F:cysteine-type peptidase activity"/>
    <property type="evidence" value="ECO:0007669"/>
    <property type="project" value="UniProtKB-KW"/>
</dbReference>
<dbReference type="SUPFAM" id="SSF54001">
    <property type="entry name" value="Cysteine proteinases"/>
    <property type="match status" value="1"/>
</dbReference>
<dbReference type="Pfam" id="PF24568">
    <property type="entry name" value="CC_PcsB"/>
    <property type="match status" value="1"/>
</dbReference>
<dbReference type="Gene3D" id="3.90.1720.10">
    <property type="entry name" value="endopeptidase domain like (from Nostoc punctiforme)"/>
    <property type="match status" value="1"/>
</dbReference>
<evidence type="ECO:0000256" key="1">
    <source>
        <dbReference type="ARBA" id="ARBA00007074"/>
    </source>
</evidence>
<feature type="coiled-coil region" evidence="6">
    <location>
        <begin position="21"/>
        <end position="115"/>
    </location>
</feature>
<feature type="signal peptide" evidence="8">
    <location>
        <begin position="1"/>
        <end position="22"/>
    </location>
</feature>
<dbReference type="GO" id="GO:0006508">
    <property type="term" value="P:proteolysis"/>
    <property type="evidence" value="ECO:0007669"/>
    <property type="project" value="UniProtKB-KW"/>
</dbReference>
<keyword evidence="4" id="KW-0378">Hydrolase</keyword>